<comment type="caution">
    <text evidence="3">The sequence shown here is derived from an EMBL/GenBank/DDBJ whole genome shotgun (WGS) entry which is preliminary data.</text>
</comment>
<evidence type="ECO:0000313" key="4">
    <source>
        <dbReference type="Proteomes" id="UP000005143"/>
    </source>
</evidence>
<dbReference type="Proteomes" id="UP000005143">
    <property type="component" value="Unassembled WGS sequence"/>
</dbReference>
<keyword evidence="4" id="KW-1185">Reference proteome</keyword>
<dbReference type="InterPro" id="IPR006311">
    <property type="entry name" value="TAT_signal"/>
</dbReference>
<reference evidence="3 4" key="1">
    <citation type="journal article" date="2013" name="Biodegradation">
        <title>Quantitative proteomic analysis of ibuprofen-degrading Patulibacter sp. strain I11.</title>
        <authorList>
            <person name="Almeida B."/>
            <person name="Kjeldal H."/>
            <person name="Lolas I."/>
            <person name="Knudsen A.D."/>
            <person name="Carvalho G."/>
            <person name="Nielsen K.L."/>
            <person name="Barreto Crespo M.T."/>
            <person name="Stensballe A."/>
            <person name="Nielsen J.L."/>
        </authorList>
    </citation>
    <scope>NUCLEOTIDE SEQUENCE [LARGE SCALE GENOMIC DNA]</scope>
    <source>
        <strain evidence="3 4">I11</strain>
    </source>
</reference>
<feature type="chain" id="PRO_5003531188" evidence="1">
    <location>
        <begin position="31"/>
        <end position="1056"/>
    </location>
</feature>
<dbReference type="OrthoDB" id="3298563at2"/>
<dbReference type="AlphaFoldDB" id="H0E4V3"/>
<evidence type="ECO:0000259" key="2">
    <source>
        <dbReference type="Pfam" id="PF13290"/>
    </source>
</evidence>
<dbReference type="Pfam" id="PF13290">
    <property type="entry name" value="CHB_HEX_C_1"/>
    <property type="match status" value="1"/>
</dbReference>
<name>H0E4V3_9ACTN</name>
<evidence type="ECO:0000256" key="1">
    <source>
        <dbReference type="SAM" id="SignalP"/>
    </source>
</evidence>
<proteinExistence type="predicted"/>
<dbReference type="RefSeq" id="WP_007573678.1">
    <property type="nucleotide sequence ID" value="NZ_AGUD01000121.1"/>
</dbReference>
<keyword evidence="1" id="KW-0732">Signal</keyword>
<dbReference type="InterPro" id="IPR059177">
    <property type="entry name" value="GH29D-like_dom"/>
</dbReference>
<accession>H0E4V3</accession>
<gene>
    <name evidence="3" type="ORF">PAI11_18340</name>
</gene>
<dbReference type="EMBL" id="AGUD01000121">
    <property type="protein sequence ID" value="EHN11290.1"/>
    <property type="molecule type" value="Genomic_DNA"/>
</dbReference>
<dbReference type="PROSITE" id="PS51318">
    <property type="entry name" value="TAT"/>
    <property type="match status" value="1"/>
</dbReference>
<organism evidence="3 4">
    <name type="scientific">Patulibacter medicamentivorans</name>
    <dbReference type="NCBI Taxonomy" id="1097667"/>
    <lineage>
        <taxon>Bacteria</taxon>
        <taxon>Bacillati</taxon>
        <taxon>Actinomycetota</taxon>
        <taxon>Thermoleophilia</taxon>
        <taxon>Solirubrobacterales</taxon>
        <taxon>Patulibacteraceae</taxon>
        <taxon>Patulibacter</taxon>
    </lineage>
</organism>
<evidence type="ECO:0000313" key="3">
    <source>
        <dbReference type="EMBL" id="EHN11290.1"/>
    </source>
</evidence>
<dbReference type="PATRIC" id="fig|1097667.3.peg.1817"/>
<protein>
    <submittedName>
        <fullName evidence="3">Large repetitive protein</fullName>
    </submittedName>
</protein>
<sequence length="1056" mass="105733">MIRRIDRRRGLALALAALALLAVVATAARAYWTGFGDPVRGPGVAGAATVGSGAPPTVSADENHAATLDWGASTVSNGLPVRGYAIRRYDATTGAEATVGGACSGTVTARTCTEAAVPVGSWRYTVTPLFGDHWRGAESSRSGTVTVGTAFLTLDETVFGVTLPKTVTGSVTGFLPLEPLTYSIDSTTISGTPLLAGLNGGATVALAVPALPDGPHTVRVHGSLSGLSARAAILVDTSPPVLTASVSPTPNAAGWNRTPVEVSGSADDGTGSGLAFVKGTTDGSDPRTSPTAQLYAGVPLALDATTTIRYYGVDLAGNETAVQTLPVKIDAIPPSFLPEMVEVTGGATVILGDPPVSYYRGAAAGSFRFRITATDQGGSGPATIGTSALIAPGTGFTHQPGIASLDGNVALTYPFSWVAGTTSSPTGNVTVTDVAGNSSTGGGVLYDDSTPPSGGSVSATGLRDGGYSASTTIHLTLDHGQDGQSGIASSGLRLLRAEAPLASPDGVSDGSCGSYGAYAEIAQDPPSVTTDDVPDDGRCYRYAYEVPDRVGNVATFVGDEVKVQTAAAASLAPSDVQLTPVTGVSAQLVSGTTLYYRPSAVGSFAVTASSSDSTSGVAGVAFPAIDGFGGGGTATTPTSGTTFRTIYDWSSNGAGPTPVSSAITATDHAGFDRTTSDAFRVVADDAGPAHDLQLAAATSAILSGTTLYYNGNVAGSFRIVDALTDAGVGPASVAYPAIGLSGWTHAAQTVTTPSGGPYTSSTFSWTTGATPVPNYAIVGKDRLGTSTTSSLALVSDRAAPTGGSITYANGTVSTPSVPIAVAAGSDPLSGIDASTAAIERDQATLSGSTCGTFANTWSTTVTLAGGADTSVVNGRCYRYRYRISDRVGNRASYTSANVVKVDTRPRVIAIASFQAGGASGNGKLEVGDRLVLTFDQRIATSSVPSSFSGATEQRHLLGPVQLTIPGITNGAVDTGSPYYLVGFAGLGWDTATFGGTVAVADAGAGSTVTVTVTSLTDDPTAASNGTLQFSPATTITGTDGAAATGTFVTSSSFQLF</sequence>
<feature type="signal peptide" evidence="1">
    <location>
        <begin position="1"/>
        <end position="30"/>
    </location>
</feature>
<feature type="domain" description="GH29D-like beta-sandwich" evidence="2">
    <location>
        <begin position="280"/>
        <end position="324"/>
    </location>
</feature>